<name>A0A2X2C3B3_PSELU</name>
<keyword evidence="6" id="KW-1185">Reference proteome</keyword>
<accession>A0A2X2C3B3</accession>
<keyword evidence="1" id="KW-1133">Transmembrane helix</keyword>
<feature type="transmembrane region" description="Helical" evidence="1">
    <location>
        <begin position="192"/>
        <end position="215"/>
    </location>
</feature>
<dbReference type="Proteomes" id="UP000250443">
    <property type="component" value="Unassembled WGS sequence"/>
</dbReference>
<evidence type="ECO:0000313" key="5">
    <source>
        <dbReference type="Proteomes" id="UP000250443"/>
    </source>
</evidence>
<dbReference type="AlphaFoldDB" id="A0A2X2C3B3"/>
<proteinExistence type="predicted"/>
<protein>
    <submittedName>
        <fullName evidence="3">DUF4396 domain-containing protein</fullName>
    </submittedName>
</protein>
<sequence length="223" mass="25083">MSVPDWLHCVSAVSLIVAVVCALWVVFDIYHHPQHMRIMNVVWPITMLWAGPLGLWGYLTVGRVKMNHQRNHEQRSFRQRVALGASHCGSGCTLGDLIAETFTIAIPVTVLGSPVFATWIIDFILAFLIGIIFQYFSIKPMRELSPKQGLVAAVKADTLSLIAWQVGMYGWMAICLFAVFSQEALPKHEPAFWFMMQIAMLVGFCVSYPVNAWLIKRGIKEAM</sequence>
<keyword evidence="1" id="KW-0472">Membrane</keyword>
<dbReference type="RefSeq" id="WP_010798528.1">
    <property type="nucleotide sequence ID" value="NZ_CP044085.1"/>
</dbReference>
<evidence type="ECO:0000313" key="6">
    <source>
        <dbReference type="Proteomes" id="UP000626180"/>
    </source>
</evidence>
<dbReference type="EMBL" id="UAUF01000004">
    <property type="protein sequence ID" value="SPZ01728.1"/>
    <property type="molecule type" value="Genomic_DNA"/>
</dbReference>
<gene>
    <name evidence="3" type="ORF">IRZ65_24430</name>
    <name evidence="4" type="ORF">NCTC11842_00516</name>
</gene>
<feature type="transmembrane region" description="Helical" evidence="1">
    <location>
        <begin position="116"/>
        <end position="138"/>
    </location>
</feature>
<feature type="domain" description="DUF4396" evidence="2">
    <location>
        <begin position="79"/>
        <end position="220"/>
    </location>
</feature>
<feature type="transmembrane region" description="Helical" evidence="1">
    <location>
        <begin position="6"/>
        <end position="26"/>
    </location>
</feature>
<feature type="transmembrane region" description="Helical" evidence="1">
    <location>
        <begin position="38"/>
        <end position="59"/>
    </location>
</feature>
<evidence type="ECO:0000313" key="3">
    <source>
        <dbReference type="EMBL" id="MBF8643803.1"/>
    </source>
</evidence>
<evidence type="ECO:0000313" key="4">
    <source>
        <dbReference type="EMBL" id="SPZ01728.1"/>
    </source>
</evidence>
<reference evidence="3 6" key="2">
    <citation type="submission" date="2020-10" db="EMBL/GenBank/DDBJ databases">
        <title>Genome sequences of Pseudomonas isolates.</title>
        <authorList>
            <person name="Wessels L."/>
            <person name="Reich F."/>
            <person name="Hammerl J."/>
        </authorList>
    </citation>
    <scope>NUCLEOTIDE SEQUENCE [LARGE SCALE GENOMIC DNA]</scope>
    <source>
        <strain evidence="3 6">20-MO00624-0</strain>
    </source>
</reference>
<dbReference type="Pfam" id="PF14342">
    <property type="entry name" value="DUF4396"/>
    <property type="match status" value="1"/>
</dbReference>
<organism evidence="4 5">
    <name type="scientific">Pseudomonas luteola</name>
    <dbReference type="NCBI Taxonomy" id="47886"/>
    <lineage>
        <taxon>Bacteria</taxon>
        <taxon>Pseudomonadati</taxon>
        <taxon>Pseudomonadota</taxon>
        <taxon>Gammaproteobacteria</taxon>
        <taxon>Pseudomonadales</taxon>
        <taxon>Pseudomonadaceae</taxon>
        <taxon>Pseudomonas</taxon>
    </lineage>
</organism>
<dbReference type="Proteomes" id="UP000626180">
    <property type="component" value="Unassembled WGS sequence"/>
</dbReference>
<dbReference type="EMBL" id="JADMCD010000023">
    <property type="protein sequence ID" value="MBF8643803.1"/>
    <property type="molecule type" value="Genomic_DNA"/>
</dbReference>
<reference evidence="4 5" key="1">
    <citation type="submission" date="2018-06" db="EMBL/GenBank/DDBJ databases">
        <authorList>
            <consortium name="Pathogen Informatics"/>
            <person name="Doyle S."/>
        </authorList>
    </citation>
    <scope>NUCLEOTIDE SEQUENCE [LARGE SCALE GENOMIC DNA]</scope>
    <source>
        <strain evidence="4 5">NCTC11842</strain>
    </source>
</reference>
<feature type="transmembrane region" description="Helical" evidence="1">
    <location>
        <begin position="159"/>
        <end position="180"/>
    </location>
</feature>
<keyword evidence="1" id="KW-0812">Transmembrane</keyword>
<evidence type="ECO:0000256" key="1">
    <source>
        <dbReference type="SAM" id="Phobius"/>
    </source>
</evidence>
<evidence type="ECO:0000259" key="2">
    <source>
        <dbReference type="Pfam" id="PF14342"/>
    </source>
</evidence>
<dbReference type="InterPro" id="IPR025509">
    <property type="entry name" value="DUF4396"/>
</dbReference>